<protein>
    <recommendedName>
        <fullName evidence="1">Tail specific protease domain-containing protein</fullName>
    </recommendedName>
</protein>
<name>A0ABR6X7I6_9BURK</name>
<evidence type="ECO:0000313" key="2">
    <source>
        <dbReference type="EMBL" id="MBC3808832.1"/>
    </source>
</evidence>
<dbReference type="SMART" id="SM00245">
    <property type="entry name" value="TSPc"/>
    <property type="match status" value="1"/>
</dbReference>
<dbReference type="InterPro" id="IPR036034">
    <property type="entry name" value="PDZ_sf"/>
</dbReference>
<dbReference type="InterPro" id="IPR028204">
    <property type="entry name" value="Tricorn_C1"/>
</dbReference>
<dbReference type="EMBL" id="JACOFW010000020">
    <property type="protein sequence ID" value="MBC3808832.1"/>
    <property type="molecule type" value="Genomic_DNA"/>
</dbReference>
<dbReference type="InterPro" id="IPR029045">
    <property type="entry name" value="ClpP/crotonase-like_dom_sf"/>
</dbReference>
<dbReference type="Proteomes" id="UP000648257">
    <property type="component" value="Unassembled WGS sequence"/>
</dbReference>
<dbReference type="Pfam" id="PF03572">
    <property type="entry name" value="Peptidase_S41"/>
    <property type="match status" value="1"/>
</dbReference>
<dbReference type="PANTHER" id="PTHR32060:SF30">
    <property type="entry name" value="CARBOXY-TERMINAL PROCESSING PROTEASE CTPA"/>
    <property type="match status" value="1"/>
</dbReference>
<dbReference type="Pfam" id="PF14684">
    <property type="entry name" value="Tricorn_C1"/>
    <property type="match status" value="1"/>
</dbReference>
<gene>
    <name evidence="2" type="ORF">H8K52_15935</name>
</gene>
<evidence type="ECO:0000259" key="1">
    <source>
        <dbReference type="SMART" id="SM00245"/>
    </source>
</evidence>
<organism evidence="2 3">
    <name type="scientific">Undibacterium seohonense</name>
    <dbReference type="NCBI Taxonomy" id="1344950"/>
    <lineage>
        <taxon>Bacteria</taxon>
        <taxon>Pseudomonadati</taxon>
        <taxon>Pseudomonadota</taxon>
        <taxon>Betaproteobacteria</taxon>
        <taxon>Burkholderiales</taxon>
        <taxon>Oxalobacteraceae</taxon>
        <taxon>Undibacterium</taxon>
    </lineage>
</organism>
<evidence type="ECO:0000313" key="3">
    <source>
        <dbReference type="Proteomes" id="UP000648257"/>
    </source>
</evidence>
<sequence length="446" mass="47990">MLLQFLLACAAIDPNHILTRNVGNTAPPAGVALDSDTRQRAYDFVWTRVNDAYVDPNLNGVDWKRIGQEHQTAIVNAPTDDAFWKRLDLMVAELGDAHTRVLSAKQYANHKDKLSYSVGLGVTDVQGELIVTSVAKDSAAEKAGIVKGNKLLRIEGIEASDWWRLQLSKARKNSTERAQAKSIKRILNSGDLDAPSDRIALQIERNDGSSMEVSLLRADLSRKDSLTSKMLDENYGYLRLTGFEASLSKEVQASYDKVRAAQGLVIDLRGNGGGSLGLSLAMMNQLVQGNIAIGKRITRTGKSPTMLFGLISTGKLELELRGVQNPYLGPVVVLVDGDSASASEFFAGSLQSIGRAKVIGETSCGCLLGYLGYANVPGGGALAYSEIDFAPVNGKRIEGVGVIPDQTVTLTKADLRNNKDTGLEAALLALKRMQEESVVKLASAIE</sequence>
<dbReference type="InterPro" id="IPR005151">
    <property type="entry name" value="Tail-specific_protease"/>
</dbReference>
<accession>A0ABR6X7I6</accession>
<comment type="caution">
    <text evidence="2">The sequence shown here is derived from an EMBL/GenBank/DDBJ whole genome shotgun (WGS) entry which is preliminary data.</text>
</comment>
<dbReference type="Gene3D" id="3.30.750.44">
    <property type="match status" value="1"/>
</dbReference>
<dbReference type="SUPFAM" id="SSF52096">
    <property type="entry name" value="ClpP/crotonase"/>
    <property type="match status" value="1"/>
</dbReference>
<dbReference type="Gene3D" id="3.90.226.10">
    <property type="entry name" value="2-enoyl-CoA Hydratase, Chain A, domain 1"/>
    <property type="match status" value="1"/>
</dbReference>
<keyword evidence="3" id="KW-1185">Reference proteome</keyword>
<dbReference type="RefSeq" id="WP_186923898.1">
    <property type="nucleotide sequence ID" value="NZ_JACOFW010000020.1"/>
</dbReference>
<dbReference type="Gene3D" id="2.30.42.10">
    <property type="match status" value="1"/>
</dbReference>
<dbReference type="SUPFAM" id="SSF50156">
    <property type="entry name" value="PDZ domain-like"/>
    <property type="match status" value="1"/>
</dbReference>
<feature type="domain" description="Tail specific protease" evidence="1">
    <location>
        <begin position="208"/>
        <end position="409"/>
    </location>
</feature>
<reference evidence="2 3" key="1">
    <citation type="submission" date="2020-08" db="EMBL/GenBank/DDBJ databases">
        <title>Novel species isolated from subtropical streams in China.</title>
        <authorList>
            <person name="Lu H."/>
        </authorList>
    </citation>
    <scope>NUCLEOTIDE SEQUENCE [LARGE SCALE GENOMIC DNA]</scope>
    <source>
        <strain evidence="2 3">KACC 16656</strain>
    </source>
</reference>
<proteinExistence type="predicted"/>
<dbReference type="PANTHER" id="PTHR32060">
    <property type="entry name" value="TAIL-SPECIFIC PROTEASE"/>
    <property type="match status" value="1"/>
</dbReference>